<dbReference type="EMBL" id="HBGU01018356">
    <property type="protein sequence ID" value="CAD9429667.1"/>
    <property type="molecule type" value="Transcribed_RNA"/>
</dbReference>
<dbReference type="AlphaFoldDB" id="A0A7S2CLU1"/>
<name>A0A7S2CLU1_9EUKA</name>
<gene>
    <name evidence="1" type="ORF">CBRE1094_LOCUS9976</name>
</gene>
<reference evidence="1" key="1">
    <citation type="submission" date="2021-01" db="EMBL/GenBank/DDBJ databases">
        <authorList>
            <person name="Corre E."/>
            <person name="Pelletier E."/>
            <person name="Niang G."/>
            <person name="Scheremetjew M."/>
            <person name="Finn R."/>
            <person name="Kale V."/>
            <person name="Holt S."/>
            <person name="Cochrane G."/>
            <person name="Meng A."/>
            <person name="Brown T."/>
            <person name="Cohen L."/>
        </authorList>
    </citation>
    <scope>NUCLEOTIDE SEQUENCE</scope>
    <source>
        <strain evidence="1">UTEX LB 985</strain>
    </source>
</reference>
<evidence type="ECO:0000313" key="1">
    <source>
        <dbReference type="EMBL" id="CAD9429667.1"/>
    </source>
</evidence>
<protein>
    <submittedName>
        <fullName evidence="1">Uncharacterized protein</fullName>
    </submittedName>
</protein>
<proteinExistence type="predicted"/>
<accession>A0A7S2CLU1</accession>
<sequence>MPWPGPKGQGLRAKAKLVQARALRVGFGPNRPCGARSHGMEPWHGPPLDVRGLDKMLSAPTCSCPARLRYSPLPIYTVRRAIRWNHQAIYIYMYICIVICA</sequence>
<organism evidence="1">
    <name type="scientific">Haptolina brevifila</name>
    <dbReference type="NCBI Taxonomy" id="156173"/>
    <lineage>
        <taxon>Eukaryota</taxon>
        <taxon>Haptista</taxon>
        <taxon>Haptophyta</taxon>
        <taxon>Prymnesiophyceae</taxon>
        <taxon>Prymnesiales</taxon>
        <taxon>Prymnesiaceae</taxon>
        <taxon>Haptolina</taxon>
    </lineage>
</organism>